<feature type="domain" description="FAD-binding" evidence="4">
    <location>
        <begin position="156"/>
        <end position="357"/>
    </location>
</feature>
<dbReference type="Gene3D" id="3.50.50.60">
    <property type="entry name" value="FAD/NAD(P)-binding domain"/>
    <property type="match status" value="1"/>
</dbReference>
<keyword evidence="3" id="KW-0560">Oxidoreductase</keyword>
<keyword evidence="6" id="KW-1185">Reference proteome</keyword>
<dbReference type="PANTHER" id="PTHR46720">
    <property type="entry name" value="HYDROXYLASE, PUTATIVE (AFU_ORTHOLOGUE AFUA_3G01460)-RELATED"/>
    <property type="match status" value="1"/>
</dbReference>
<evidence type="ECO:0000259" key="4">
    <source>
        <dbReference type="Pfam" id="PF01494"/>
    </source>
</evidence>
<dbReference type="SUPFAM" id="SSF51905">
    <property type="entry name" value="FAD/NAD(P)-binding domain"/>
    <property type="match status" value="1"/>
</dbReference>
<dbReference type="Pfam" id="PF01494">
    <property type="entry name" value="FAD_binding_3"/>
    <property type="match status" value="1"/>
</dbReference>
<dbReference type="InterPro" id="IPR051104">
    <property type="entry name" value="FAD_monoxygenase"/>
</dbReference>
<organism evidence="5 6">
    <name type="scientific">Dendryphion nanum</name>
    <dbReference type="NCBI Taxonomy" id="256645"/>
    <lineage>
        <taxon>Eukaryota</taxon>
        <taxon>Fungi</taxon>
        <taxon>Dikarya</taxon>
        <taxon>Ascomycota</taxon>
        <taxon>Pezizomycotina</taxon>
        <taxon>Dothideomycetes</taxon>
        <taxon>Pleosporomycetidae</taxon>
        <taxon>Pleosporales</taxon>
        <taxon>Torulaceae</taxon>
        <taxon>Dendryphion</taxon>
    </lineage>
</organism>
<dbReference type="InterPro" id="IPR002938">
    <property type="entry name" value="FAD-bd"/>
</dbReference>
<gene>
    <name evidence="5" type="ORF">B0J11DRAFT_424107</name>
</gene>
<dbReference type="GO" id="GO:0044550">
    <property type="term" value="P:secondary metabolite biosynthetic process"/>
    <property type="evidence" value="ECO:0007669"/>
    <property type="project" value="TreeGrafter"/>
</dbReference>
<dbReference type="OrthoDB" id="417877at2759"/>
<proteinExistence type="predicted"/>
<dbReference type="EMBL" id="JAGMWT010000001">
    <property type="protein sequence ID" value="KAH7138306.1"/>
    <property type="molecule type" value="Genomic_DNA"/>
</dbReference>
<evidence type="ECO:0000256" key="3">
    <source>
        <dbReference type="ARBA" id="ARBA00023002"/>
    </source>
</evidence>
<keyword evidence="1" id="KW-0285">Flavoprotein</keyword>
<evidence type="ECO:0000256" key="1">
    <source>
        <dbReference type="ARBA" id="ARBA00022630"/>
    </source>
</evidence>
<reference evidence="5" key="1">
    <citation type="journal article" date="2021" name="Nat. Commun.">
        <title>Genetic determinants of endophytism in the Arabidopsis root mycobiome.</title>
        <authorList>
            <person name="Mesny F."/>
            <person name="Miyauchi S."/>
            <person name="Thiergart T."/>
            <person name="Pickel B."/>
            <person name="Atanasova L."/>
            <person name="Karlsson M."/>
            <person name="Huettel B."/>
            <person name="Barry K.W."/>
            <person name="Haridas S."/>
            <person name="Chen C."/>
            <person name="Bauer D."/>
            <person name="Andreopoulos W."/>
            <person name="Pangilinan J."/>
            <person name="LaButti K."/>
            <person name="Riley R."/>
            <person name="Lipzen A."/>
            <person name="Clum A."/>
            <person name="Drula E."/>
            <person name="Henrissat B."/>
            <person name="Kohler A."/>
            <person name="Grigoriev I.V."/>
            <person name="Martin F.M."/>
            <person name="Hacquard S."/>
        </authorList>
    </citation>
    <scope>NUCLEOTIDE SEQUENCE</scope>
    <source>
        <strain evidence="5">MPI-CAGE-CH-0243</strain>
    </source>
</reference>
<dbReference type="InterPro" id="IPR036188">
    <property type="entry name" value="FAD/NAD-bd_sf"/>
</dbReference>
<sequence>MSTNGSTNDLSERTFNIAIVGGGISGLTLALGLIEHGIQTTIYEGASRFGEIGAGVAFGPNAARAMELLSPKVYAAFIKCKTDNIWESKRNTWFTVRVGDARKGDKDGFVRPGVKVGDALFDIKFTNDYSRGGVFRAHFLDEMVNHIPEGVAQFGKKVVDSKKAGDGSGDVVLHFADGTTAQHNAVIACDGIKSTIRKVLLGRDDPASHAVFSGKYAYRGLIPMDKAVELLGAEVAQNSNFFYGYHGHLLTFPVEKGKTMNVVAFNSRETWDDPKWVITTTKEEMQADFKDWGTTVQTIVASMSKPDIWALFMHPPANTFHKGRICLLGDAAHATTPHQGAGAGMCIEDSLIMSSLLKDAKNIGDVERAFAVFDEVRRPRTLKNVVTSLEAGMLYDFELEGDDLDAVERVSSTRMEWIWNFDLSGEVERSRKLYEDRKGNS</sequence>
<dbReference type="PANTHER" id="PTHR46720:SF3">
    <property type="entry name" value="FAD-BINDING DOMAIN-CONTAINING PROTEIN-RELATED"/>
    <property type="match status" value="1"/>
</dbReference>
<dbReference type="PRINTS" id="PR00420">
    <property type="entry name" value="RNGMNOXGNASE"/>
</dbReference>
<keyword evidence="2" id="KW-0274">FAD</keyword>
<dbReference type="GO" id="GO:0016491">
    <property type="term" value="F:oxidoreductase activity"/>
    <property type="evidence" value="ECO:0007669"/>
    <property type="project" value="UniProtKB-KW"/>
</dbReference>
<comment type="caution">
    <text evidence="5">The sequence shown here is derived from an EMBL/GenBank/DDBJ whole genome shotgun (WGS) entry which is preliminary data.</text>
</comment>
<dbReference type="GO" id="GO:0071949">
    <property type="term" value="F:FAD binding"/>
    <property type="evidence" value="ECO:0007669"/>
    <property type="project" value="InterPro"/>
</dbReference>
<evidence type="ECO:0000313" key="5">
    <source>
        <dbReference type="EMBL" id="KAH7138306.1"/>
    </source>
</evidence>
<name>A0A9P9EJQ4_9PLEO</name>
<dbReference type="Proteomes" id="UP000700596">
    <property type="component" value="Unassembled WGS sequence"/>
</dbReference>
<dbReference type="AlphaFoldDB" id="A0A9P9EJQ4"/>
<accession>A0A9P9EJQ4</accession>
<dbReference type="FunFam" id="3.50.50.60:FF:000153">
    <property type="entry name" value="Salicylate hydroxylase, putative"/>
    <property type="match status" value="1"/>
</dbReference>
<protein>
    <submittedName>
        <fullName evidence="5">Mannitol 1-phosphate dehydrogenase 2</fullName>
    </submittedName>
</protein>
<evidence type="ECO:0000313" key="6">
    <source>
        <dbReference type="Proteomes" id="UP000700596"/>
    </source>
</evidence>
<dbReference type="SUPFAM" id="SSF54373">
    <property type="entry name" value="FAD-linked reductases, C-terminal domain"/>
    <property type="match status" value="1"/>
</dbReference>
<evidence type="ECO:0000256" key="2">
    <source>
        <dbReference type="ARBA" id="ARBA00022827"/>
    </source>
</evidence>